<dbReference type="Pfam" id="PF00293">
    <property type="entry name" value="NUDIX"/>
    <property type="match status" value="1"/>
</dbReference>
<dbReference type="InterPro" id="IPR013078">
    <property type="entry name" value="His_Pase_superF_clade-1"/>
</dbReference>
<gene>
    <name evidence="3" type="ORF">CLV92_11727</name>
</gene>
<dbReference type="PROSITE" id="PS00893">
    <property type="entry name" value="NUDIX_BOX"/>
    <property type="match status" value="1"/>
</dbReference>
<proteinExistence type="predicted"/>
<dbReference type="GO" id="GO:0006167">
    <property type="term" value="P:AMP biosynthetic process"/>
    <property type="evidence" value="ECO:0007669"/>
    <property type="project" value="TreeGrafter"/>
</dbReference>
<accession>A0A2S6ICW4</accession>
<dbReference type="InterPro" id="IPR000086">
    <property type="entry name" value="NUDIX_hydrolase_dom"/>
</dbReference>
<comment type="caution">
    <text evidence="3">The sequence shown here is derived from an EMBL/GenBank/DDBJ whole genome shotgun (WGS) entry which is preliminary data.</text>
</comment>
<keyword evidence="4" id="KW-1185">Reference proteome</keyword>
<evidence type="ECO:0000313" key="4">
    <source>
        <dbReference type="Proteomes" id="UP000239485"/>
    </source>
</evidence>
<dbReference type="GO" id="GO:0004081">
    <property type="term" value="F:bis(5'-nucleosyl)-tetraphosphatase (asymmetrical) activity"/>
    <property type="evidence" value="ECO:0007669"/>
    <property type="project" value="TreeGrafter"/>
</dbReference>
<dbReference type="Pfam" id="PF00300">
    <property type="entry name" value="His_Phos_1"/>
    <property type="match status" value="1"/>
</dbReference>
<sequence length="323" mass="34949">MTPGARTVPEARGGRPGRVEAAGCVVHRRHQGRLQVLLVHRPARRDRGEDWSWPKGKLDPEELPAVAAVRETAEESGLAVRLGPRLGSLRYPLADGRRKRVRYWAASALGGTGVSPQPPEVDDVAWVDLDEAARRLTHPQDCEPLTALRALLADHPQGTWPLVVLRHGKAHPRSEWTAPDFRRPLAPVGVAQAEVLVDLLACWGPGRVLTSPWVRCSQTVRPFAAAAGLRLEPVDEVTEDAHERSPEEAAGVVARLLEGGEASVLCSHRPVLPTLLRAVAARSEESVAQRLRRTELATGELVVTHVDGAGGAARVVAVERHAT</sequence>
<name>A0A2S6ICW4_9ACTN</name>
<dbReference type="InterPro" id="IPR020084">
    <property type="entry name" value="NUDIX_hydrolase_CS"/>
</dbReference>
<dbReference type="SUPFAM" id="SSF53254">
    <property type="entry name" value="Phosphoglycerate mutase-like"/>
    <property type="match status" value="1"/>
</dbReference>
<keyword evidence="1" id="KW-0378">Hydrolase</keyword>
<dbReference type="Proteomes" id="UP000239485">
    <property type="component" value="Unassembled WGS sequence"/>
</dbReference>
<dbReference type="PANTHER" id="PTHR21340:SF0">
    <property type="entry name" value="BIS(5'-NUCLEOSYL)-TETRAPHOSPHATASE [ASYMMETRICAL]"/>
    <property type="match status" value="1"/>
</dbReference>
<dbReference type="CDD" id="cd03673">
    <property type="entry name" value="NUDIX_Ap6A_hydrolase"/>
    <property type="match status" value="1"/>
</dbReference>
<evidence type="ECO:0000256" key="1">
    <source>
        <dbReference type="ARBA" id="ARBA00022801"/>
    </source>
</evidence>
<dbReference type="PANTHER" id="PTHR21340">
    <property type="entry name" value="DIADENOSINE 5,5-P1,P4-TETRAPHOSPHATE PYROPHOSPHOHYDROLASE MUTT"/>
    <property type="match status" value="1"/>
</dbReference>
<dbReference type="InterPro" id="IPR029033">
    <property type="entry name" value="His_PPase_superfam"/>
</dbReference>
<protein>
    <submittedName>
        <fullName evidence="3">8-oxo-dGTP diphosphatase</fullName>
    </submittedName>
</protein>
<dbReference type="GO" id="GO:0006754">
    <property type="term" value="P:ATP biosynthetic process"/>
    <property type="evidence" value="ECO:0007669"/>
    <property type="project" value="TreeGrafter"/>
</dbReference>
<dbReference type="InterPro" id="IPR015797">
    <property type="entry name" value="NUDIX_hydrolase-like_dom_sf"/>
</dbReference>
<dbReference type="Gene3D" id="3.40.50.1240">
    <property type="entry name" value="Phosphoglycerate mutase-like"/>
    <property type="match status" value="1"/>
</dbReference>
<dbReference type="InterPro" id="IPR051325">
    <property type="entry name" value="Nudix_hydrolase_domain"/>
</dbReference>
<dbReference type="AlphaFoldDB" id="A0A2S6ICW4"/>
<dbReference type="PROSITE" id="PS51462">
    <property type="entry name" value="NUDIX"/>
    <property type="match status" value="1"/>
</dbReference>
<dbReference type="CDD" id="cd07067">
    <property type="entry name" value="HP_PGM_like"/>
    <property type="match status" value="1"/>
</dbReference>
<dbReference type="Gene3D" id="3.90.79.10">
    <property type="entry name" value="Nucleoside Triphosphate Pyrophosphohydrolase"/>
    <property type="match status" value="1"/>
</dbReference>
<dbReference type="SMART" id="SM00855">
    <property type="entry name" value="PGAM"/>
    <property type="match status" value="1"/>
</dbReference>
<dbReference type="EMBL" id="PTJD01000017">
    <property type="protein sequence ID" value="PPK92064.1"/>
    <property type="molecule type" value="Genomic_DNA"/>
</dbReference>
<evidence type="ECO:0000313" key="3">
    <source>
        <dbReference type="EMBL" id="PPK92064.1"/>
    </source>
</evidence>
<organism evidence="3 4">
    <name type="scientific">Kineococcus xinjiangensis</name>
    <dbReference type="NCBI Taxonomy" id="512762"/>
    <lineage>
        <taxon>Bacteria</taxon>
        <taxon>Bacillati</taxon>
        <taxon>Actinomycetota</taxon>
        <taxon>Actinomycetes</taxon>
        <taxon>Kineosporiales</taxon>
        <taxon>Kineosporiaceae</taxon>
        <taxon>Kineococcus</taxon>
    </lineage>
</organism>
<feature type="domain" description="Nudix hydrolase" evidence="2">
    <location>
        <begin position="17"/>
        <end position="150"/>
    </location>
</feature>
<reference evidence="3 4" key="1">
    <citation type="submission" date="2018-02" db="EMBL/GenBank/DDBJ databases">
        <title>Genomic Encyclopedia of Archaeal and Bacterial Type Strains, Phase II (KMG-II): from individual species to whole genera.</title>
        <authorList>
            <person name="Goeker M."/>
        </authorList>
    </citation>
    <scope>NUCLEOTIDE SEQUENCE [LARGE SCALE GENOMIC DNA]</scope>
    <source>
        <strain evidence="3 4">DSM 22857</strain>
    </source>
</reference>
<evidence type="ECO:0000259" key="2">
    <source>
        <dbReference type="PROSITE" id="PS51462"/>
    </source>
</evidence>
<dbReference type="SUPFAM" id="SSF55811">
    <property type="entry name" value="Nudix"/>
    <property type="match status" value="1"/>
</dbReference>